<organism evidence="4 5">
    <name type="scientific">Karstenula rhodostoma CBS 690.94</name>
    <dbReference type="NCBI Taxonomy" id="1392251"/>
    <lineage>
        <taxon>Eukaryota</taxon>
        <taxon>Fungi</taxon>
        <taxon>Dikarya</taxon>
        <taxon>Ascomycota</taxon>
        <taxon>Pezizomycotina</taxon>
        <taxon>Dothideomycetes</taxon>
        <taxon>Pleosporomycetidae</taxon>
        <taxon>Pleosporales</taxon>
        <taxon>Massarineae</taxon>
        <taxon>Didymosphaeriaceae</taxon>
        <taxon>Karstenula</taxon>
    </lineage>
</organism>
<dbReference type="SUPFAM" id="SSF56801">
    <property type="entry name" value="Acetyl-CoA synthetase-like"/>
    <property type="match status" value="1"/>
</dbReference>
<comment type="caution">
    <text evidence="4">The sequence shown here is derived from an EMBL/GenBank/DDBJ whole genome shotgun (WGS) entry which is preliminary data.</text>
</comment>
<feature type="domain" description="AMP-dependent synthetase/ligase" evidence="3">
    <location>
        <begin position="27"/>
        <end position="192"/>
    </location>
</feature>
<dbReference type="PANTHER" id="PTHR24096">
    <property type="entry name" value="LONG-CHAIN-FATTY-ACID--COA LIGASE"/>
    <property type="match status" value="1"/>
</dbReference>
<proteinExistence type="inferred from homology"/>
<evidence type="ECO:0000313" key="4">
    <source>
        <dbReference type="EMBL" id="KAF2448276.1"/>
    </source>
</evidence>
<name>A0A9P4PQ13_9PLEO</name>
<feature type="domain" description="AMP-dependent synthetase/ligase" evidence="3">
    <location>
        <begin position="220"/>
        <end position="346"/>
    </location>
</feature>
<sequence length="462" mass="50071">MPIESSYPPITIPAVDAWTFFLEQPDRDYPNDHVLFVDVATNRKLTYDQLRSSAEKFGRGLQEQWRSRKGDVLAMMTPNTIDIAPATFGALLVGGVVCPLNFMYTVDELASQLTSSKAKGLLTNVACLEVACKAASKVGLPLDRILLVGDGKPTKPVRHFSTLKSASKSAAQVNINSKEDLAYLLYSSGTTGGKTDRSLSLLPCIAALLLVPVFYGVTTHTAESEEITMAYIVPPVALALAKAPMVDQYNLKSLQDLHPSAAPVPVGIIKTMHERLGASIRRTYGLSEAAPAVCSQRLEELNNSVGASGCLLPSISARLVSDGNEVDVGGEGDVCLKVPNIIKGYYNNPQATAEAFDAEGWYHTGDVGRFDEHGNLYVTDRLKELSKRPSTVADVAVIGVWTEPRVTELPRAYINGSPHKKLRGGIRFVKAVPKNNAGKIPRRVLVEQAKLEEVEKTVKSRL</sequence>
<gene>
    <name evidence="4" type="ORF">P171DRAFT_452198</name>
</gene>
<evidence type="ECO:0000259" key="3">
    <source>
        <dbReference type="Pfam" id="PF00501"/>
    </source>
</evidence>
<dbReference type="PANTHER" id="PTHR24096:SF149">
    <property type="entry name" value="AMP-BINDING DOMAIN-CONTAINING PROTEIN-RELATED"/>
    <property type="match status" value="1"/>
</dbReference>
<dbReference type="InterPro" id="IPR042099">
    <property type="entry name" value="ANL_N_sf"/>
</dbReference>
<keyword evidence="2" id="KW-0436">Ligase</keyword>
<reference evidence="4" key="1">
    <citation type="journal article" date="2020" name="Stud. Mycol.">
        <title>101 Dothideomycetes genomes: a test case for predicting lifestyles and emergence of pathogens.</title>
        <authorList>
            <person name="Haridas S."/>
            <person name="Albert R."/>
            <person name="Binder M."/>
            <person name="Bloem J."/>
            <person name="Labutti K."/>
            <person name="Salamov A."/>
            <person name="Andreopoulos B."/>
            <person name="Baker S."/>
            <person name="Barry K."/>
            <person name="Bills G."/>
            <person name="Bluhm B."/>
            <person name="Cannon C."/>
            <person name="Castanera R."/>
            <person name="Culley D."/>
            <person name="Daum C."/>
            <person name="Ezra D."/>
            <person name="Gonzalez J."/>
            <person name="Henrissat B."/>
            <person name="Kuo A."/>
            <person name="Liang C."/>
            <person name="Lipzen A."/>
            <person name="Lutzoni F."/>
            <person name="Magnuson J."/>
            <person name="Mondo S."/>
            <person name="Nolan M."/>
            <person name="Ohm R."/>
            <person name="Pangilinan J."/>
            <person name="Park H.-J."/>
            <person name="Ramirez L."/>
            <person name="Alfaro M."/>
            <person name="Sun H."/>
            <person name="Tritt A."/>
            <person name="Yoshinaga Y."/>
            <person name="Zwiers L.-H."/>
            <person name="Turgeon B."/>
            <person name="Goodwin S."/>
            <person name="Spatafora J."/>
            <person name="Crous P."/>
            <person name="Grigoriev I."/>
        </authorList>
    </citation>
    <scope>NUCLEOTIDE SEQUENCE</scope>
    <source>
        <strain evidence="4">CBS 690.94</strain>
    </source>
</reference>
<dbReference type="GO" id="GO:0016405">
    <property type="term" value="F:CoA-ligase activity"/>
    <property type="evidence" value="ECO:0007669"/>
    <property type="project" value="TreeGrafter"/>
</dbReference>
<keyword evidence="5" id="KW-1185">Reference proteome</keyword>
<accession>A0A9P4PQ13</accession>
<dbReference type="AlphaFoldDB" id="A0A9P4PQ13"/>
<evidence type="ECO:0000256" key="2">
    <source>
        <dbReference type="ARBA" id="ARBA00022598"/>
    </source>
</evidence>
<comment type="similarity">
    <text evidence="1">Belongs to the ATP-dependent AMP-binding enzyme family.</text>
</comment>
<dbReference type="Pfam" id="PF00501">
    <property type="entry name" value="AMP-binding"/>
    <property type="match status" value="2"/>
</dbReference>
<evidence type="ECO:0000313" key="5">
    <source>
        <dbReference type="Proteomes" id="UP000799764"/>
    </source>
</evidence>
<dbReference type="Gene3D" id="3.40.50.980">
    <property type="match status" value="1"/>
</dbReference>
<evidence type="ECO:0000256" key="1">
    <source>
        <dbReference type="ARBA" id="ARBA00006432"/>
    </source>
</evidence>
<protein>
    <submittedName>
        <fullName evidence="4">Acetyl-CoA synthetase-like protein</fullName>
    </submittedName>
</protein>
<dbReference type="Proteomes" id="UP000799764">
    <property type="component" value="Unassembled WGS sequence"/>
</dbReference>
<dbReference type="InterPro" id="IPR000873">
    <property type="entry name" value="AMP-dep_synth/lig_dom"/>
</dbReference>
<dbReference type="Gene3D" id="3.40.50.12780">
    <property type="entry name" value="N-terminal domain of ligase-like"/>
    <property type="match status" value="1"/>
</dbReference>
<dbReference type="EMBL" id="MU001495">
    <property type="protein sequence ID" value="KAF2448276.1"/>
    <property type="molecule type" value="Genomic_DNA"/>
</dbReference>
<dbReference type="OrthoDB" id="6509636at2759"/>